<reference evidence="8 9" key="1">
    <citation type="submission" date="2018-08" db="EMBL/GenBank/DDBJ databases">
        <title>Recombination of ecologically and evolutionarily significant loci maintains genetic cohesion in the Pseudomonas syringae species complex.</title>
        <authorList>
            <person name="Dillon M."/>
            <person name="Thakur S."/>
            <person name="Almeida R.N.D."/>
            <person name="Weir B.S."/>
            <person name="Guttman D.S."/>
        </authorList>
    </citation>
    <scope>NUCLEOTIDE SEQUENCE [LARGE SCALE GENOMIC DNA]</scope>
    <source>
        <strain evidence="8 9">ICMP 2732</strain>
    </source>
</reference>
<proteinExistence type="predicted"/>
<evidence type="ECO:0000313" key="9">
    <source>
        <dbReference type="Proteomes" id="UP000281350"/>
    </source>
</evidence>
<dbReference type="Pfam" id="PF20944">
    <property type="entry name" value="StcE_b-sandwich"/>
    <property type="match status" value="2"/>
</dbReference>
<dbReference type="InterPro" id="IPR051256">
    <property type="entry name" value="Dictomallein"/>
</dbReference>
<protein>
    <submittedName>
        <fullName evidence="8">Metalloprotease</fullName>
    </submittedName>
</protein>
<evidence type="ECO:0000256" key="3">
    <source>
        <dbReference type="ARBA" id="ARBA00022801"/>
    </source>
</evidence>
<evidence type="ECO:0000256" key="2">
    <source>
        <dbReference type="ARBA" id="ARBA00022723"/>
    </source>
</evidence>
<keyword evidence="3 6" id="KW-0378">Hydrolase</keyword>
<dbReference type="Gene3D" id="2.60.120.1230">
    <property type="match status" value="3"/>
</dbReference>
<feature type="domain" description="Peptidase M66" evidence="7">
    <location>
        <begin position="378"/>
        <end position="632"/>
    </location>
</feature>
<accession>A0A3M3YJF4</accession>
<evidence type="ECO:0000256" key="6">
    <source>
        <dbReference type="PROSITE-ProRule" id="PRU01031"/>
    </source>
</evidence>
<evidence type="ECO:0000313" key="8">
    <source>
        <dbReference type="EMBL" id="RMO82129.1"/>
    </source>
</evidence>
<dbReference type="GO" id="GO:0046872">
    <property type="term" value="F:metal ion binding"/>
    <property type="evidence" value="ECO:0007669"/>
    <property type="project" value="UniProtKB-UniRule"/>
</dbReference>
<dbReference type="InterPro" id="IPR019503">
    <property type="entry name" value="Peptidase_M66_dom"/>
</dbReference>
<name>A0A3M3YJF4_9PSED</name>
<keyword evidence="1 6" id="KW-0645">Protease</keyword>
<keyword evidence="4 6" id="KW-0862">Zinc</keyword>
<dbReference type="PANTHER" id="PTHR39540:SF1">
    <property type="entry name" value="DICTOMALLEIN-1-RELATED"/>
    <property type="match status" value="1"/>
</dbReference>
<evidence type="ECO:0000259" key="7">
    <source>
        <dbReference type="PROSITE" id="PS51694"/>
    </source>
</evidence>
<dbReference type="GO" id="GO:0006508">
    <property type="term" value="P:proteolysis"/>
    <property type="evidence" value="ECO:0007669"/>
    <property type="project" value="UniProtKB-UniRule"/>
</dbReference>
<feature type="binding site" evidence="6">
    <location>
        <position position="527"/>
    </location>
    <ligand>
        <name>Zn(2+)</name>
        <dbReference type="ChEBI" id="CHEBI:29105"/>
        <note>catalytic</note>
    </ligand>
</feature>
<feature type="binding site" evidence="6">
    <location>
        <position position="531"/>
    </location>
    <ligand>
        <name>Zn(2+)</name>
        <dbReference type="ChEBI" id="CHEBI:29105"/>
        <note>catalytic</note>
    </ligand>
</feature>
<dbReference type="Proteomes" id="UP000281350">
    <property type="component" value="Unassembled WGS sequence"/>
</dbReference>
<dbReference type="InterPro" id="IPR048990">
    <property type="entry name" value="StcE_b-sandwich"/>
</dbReference>
<dbReference type="AlphaFoldDB" id="A0A3M3YJF4"/>
<dbReference type="SUPFAM" id="SSF50370">
    <property type="entry name" value="Ricin B-like lectins"/>
    <property type="match status" value="1"/>
</dbReference>
<comment type="caution">
    <text evidence="8">The sequence shown here is derived from an EMBL/GenBank/DDBJ whole genome shotgun (WGS) entry which is preliminary data.</text>
</comment>
<dbReference type="GO" id="GO:0004222">
    <property type="term" value="F:metalloendopeptidase activity"/>
    <property type="evidence" value="ECO:0007669"/>
    <property type="project" value="UniProtKB-UniRule"/>
</dbReference>
<feature type="active site" evidence="6">
    <location>
        <position position="528"/>
    </location>
</feature>
<evidence type="ECO:0000256" key="4">
    <source>
        <dbReference type="ARBA" id="ARBA00022833"/>
    </source>
</evidence>
<dbReference type="PANTHER" id="PTHR39540">
    <property type="match status" value="1"/>
</dbReference>
<keyword evidence="5 6" id="KW-0482">Metalloprotease</keyword>
<evidence type="ECO:0000256" key="5">
    <source>
        <dbReference type="ARBA" id="ARBA00023049"/>
    </source>
</evidence>
<keyword evidence="2 6" id="KW-0479">Metal-binding</keyword>
<evidence type="ECO:0000256" key="1">
    <source>
        <dbReference type="ARBA" id="ARBA00022670"/>
    </source>
</evidence>
<organism evidence="8 9">
    <name type="scientific">Pseudomonas syringae pv. primulae</name>
    <dbReference type="NCBI Taxonomy" id="251707"/>
    <lineage>
        <taxon>Bacteria</taxon>
        <taxon>Pseudomonadati</taxon>
        <taxon>Pseudomonadota</taxon>
        <taxon>Gammaproteobacteria</taxon>
        <taxon>Pseudomonadales</taxon>
        <taxon>Pseudomonadaceae</taxon>
        <taxon>Pseudomonas</taxon>
    </lineage>
</organism>
<sequence length="977" mass="108382">MNTGTALTVVDDKLLGRFYEGLVTQKFRLESVGIGFFAVRSVYNDTLITMSKVNVWLSLELGTPEQFFELRMYDDASYTIHGVSNQLVLEMTGTGIEPREYDKDSQNQRFFLVPQDSGSISICKADHVFNTRQRINDLKGDLQASVQFAQSQIFSVTASPGSSQPHLTAGRRTLLMVKPQGILSTLKVTVLGKEGRQLGSLLLNSPEHLPETVYHVEGVVEGMNFAPLPGSTLTINSHREIERLGQPSADFLLERLQQHAVVDIQPSDCSGVTRLRLPDHCALDGKMVRIRAGVGNEVTVLYDHRSTTIEQGNSQRFKFFSGHWISEDDQVNNSIIYAENTWSVDLPAEWIEPGIVMNFQSGTVSGQLKNISVGARTELLINTIDIGMLTSPRNAFAFAKDPSAHREYFQTIPVSRMIVNNYESIHLTEVVLPDGTLLDGFDPSQGSWHAGTMRQRIGKELISLGINHANYGINSFEGEAGWGPYVAAQITAHNSRGKYANGVIVHGGSGGAGMVTLDQSLGNEFSHELGHNYGLGHYPGGFDGCVHRDAGENNSTWGWDMDLSRFIPNFRSSITHEDACFGGQCQPPFFGRRFDTDPMAGGSVMSSLNRFTLHTPYTAALTQTFFEGKPVFDKSSPTRFSKWDPEAKAMKPHTHRVDREKWVLASNADLSENVIFELLSKNRYVRVYMADGNWSPSVHIPLASSVKAGCLVAVESNAQYSSQLHINGQVITVKRGDAKSYHSNGTRWNECVVLNSEMNRITAPVDELSQSALGAFLSTYHVVRIAMWNGSWAAAIHVPEASQANKRRVIIIVQDATYTTYLTINGLVIPIPKGTTSYYMSDGYNWNAYTHLFDFSIERSPRASGVPVTTLVGYYDPEMKLRSYIYPALHGAYGFLYDEDTGLNDDDCFLWIESPGESRRFKLDGTRLKSGVMNAFHINIAESSQRRTVSIFCKGEILSSRYVFAAEVPLTYTVNGE</sequence>
<dbReference type="Pfam" id="PF10462">
    <property type="entry name" value="Peptidase_M66"/>
    <property type="match status" value="1"/>
</dbReference>
<dbReference type="InterPro" id="IPR022218">
    <property type="entry name" value="TagA_dom"/>
</dbReference>
<dbReference type="PROSITE" id="PS51694">
    <property type="entry name" value="PEPTIDASE_M66"/>
    <property type="match status" value="1"/>
</dbReference>
<dbReference type="SUPFAM" id="SSF55486">
    <property type="entry name" value="Metalloproteases ('zincins'), catalytic domain"/>
    <property type="match status" value="1"/>
</dbReference>
<dbReference type="EMBL" id="RBPY01000021">
    <property type="protein sequence ID" value="RMO82129.1"/>
    <property type="molecule type" value="Genomic_DNA"/>
</dbReference>
<comment type="cofactor">
    <cofactor evidence="6">
        <name>Zn(2+)</name>
        <dbReference type="ChEBI" id="CHEBI:29105"/>
    </cofactor>
    <text evidence="6">Binds 1 zinc ion per subunit.</text>
</comment>
<dbReference type="Pfam" id="PF12561">
    <property type="entry name" value="TagA"/>
    <property type="match status" value="1"/>
</dbReference>
<dbReference type="InterPro" id="IPR035992">
    <property type="entry name" value="Ricin_B-like_lectins"/>
</dbReference>
<dbReference type="RefSeq" id="WP_122275266.1">
    <property type="nucleotide sequence ID" value="NZ_RBPY01000021.1"/>
</dbReference>
<gene>
    <name evidence="8" type="ORF">ALQ36_103328</name>
</gene>
<feature type="binding site" evidence="6">
    <location>
        <position position="537"/>
    </location>
    <ligand>
        <name>Zn(2+)</name>
        <dbReference type="ChEBI" id="CHEBI:29105"/>
        <note>catalytic</note>
    </ligand>
</feature>